<dbReference type="Pfam" id="PF00989">
    <property type="entry name" value="PAS"/>
    <property type="match status" value="1"/>
</dbReference>
<dbReference type="NCBIfam" id="TIGR00229">
    <property type="entry name" value="sensory_box"/>
    <property type="match status" value="1"/>
</dbReference>
<dbReference type="GO" id="GO:0006355">
    <property type="term" value="P:regulation of DNA-templated transcription"/>
    <property type="evidence" value="ECO:0007669"/>
    <property type="project" value="InterPro"/>
</dbReference>
<organism evidence="5 6">
    <name type="scientific">Sphingosinicella soli</name>
    <dbReference type="NCBI Taxonomy" id="333708"/>
    <lineage>
        <taxon>Bacteria</taxon>
        <taxon>Pseudomonadati</taxon>
        <taxon>Pseudomonadota</taxon>
        <taxon>Alphaproteobacteria</taxon>
        <taxon>Sphingomonadales</taxon>
        <taxon>Sphingosinicellaceae</taxon>
        <taxon>Sphingosinicella</taxon>
    </lineage>
</organism>
<reference evidence="5 6" key="1">
    <citation type="submission" date="2020-08" db="EMBL/GenBank/DDBJ databases">
        <title>Genomic Encyclopedia of Type Strains, Phase IV (KMG-IV): sequencing the most valuable type-strain genomes for metagenomic binning, comparative biology and taxonomic classification.</title>
        <authorList>
            <person name="Goeker M."/>
        </authorList>
    </citation>
    <scope>NUCLEOTIDE SEQUENCE [LARGE SCALE GENOMIC DNA]</scope>
    <source>
        <strain evidence="5 6">DSM 17328</strain>
    </source>
</reference>
<dbReference type="InterPro" id="IPR052155">
    <property type="entry name" value="Biofilm_reg_signaling"/>
</dbReference>
<feature type="domain" description="PAS" evidence="1">
    <location>
        <begin position="171"/>
        <end position="241"/>
    </location>
</feature>
<dbReference type="SMART" id="SM00052">
    <property type="entry name" value="EAL"/>
    <property type="match status" value="1"/>
</dbReference>
<dbReference type="Gene3D" id="3.30.450.40">
    <property type="match status" value="1"/>
</dbReference>
<evidence type="ECO:0000259" key="4">
    <source>
        <dbReference type="PROSITE" id="PS50887"/>
    </source>
</evidence>
<dbReference type="InterPro" id="IPR001633">
    <property type="entry name" value="EAL_dom"/>
</dbReference>
<evidence type="ECO:0000259" key="1">
    <source>
        <dbReference type="PROSITE" id="PS50112"/>
    </source>
</evidence>
<dbReference type="PROSITE" id="PS50112">
    <property type="entry name" value="PAS"/>
    <property type="match status" value="1"/>
</dbReference>
<dbReference type="InterPro" id="IPR035965">
    <property type="entry name" value="PAS-like_dom_sf"/>
</dbReference>
<dbReference type="PROSITE" id="PS50883">
    <property type="entry name" value="EAL"/>
    <property type="match status" value="1"/>
</dbReference>
<dbReference type="InterPro" id="IPR013767">
    <property type="entry name" value="PAS_fold"/>
</dbReference>
<dbReference type="PROSITE" id="PS50113">
    <property type="entry name" value="PAC"/>
    <property type="match status" value="1"/>
</dbReference>
<dbReference type="SMART" id="SM00091">
    <property type="entry name" value="PAS"/>
    <property type="match status" value="1"/>
</dbReference>
<accession>A0A7W7AZC9</accession>
<evidence type="ECO:0000313" key="6">
    <source>
        <dbReference type="Proteomes" id="UP000566324"/>
    </source>
</evidence>
<dbReference type="SUPFAM" id="SSF55785">
    <property type="entry name" value="PYP-like sensor domain (PAS domain)"/>
    <property type="match status" value="1"/>
</dbReference>
<proteinExistence type="predicted"/>
<name>A0A7W7AZC9_9SPHN</name>
<comment type="caution">
    <text evidence="5">The sequence shown here is derived from an EMBL/GenBank/DDBJ whole genome shotgun (WGS) entry which is preliminary data.</text>
</comment>
<gene>
    <name evidence="5" type="ORF">GGQ98_000778</name>
</gene>
<dbReference type="InterPro" id="IPR029016">
    <property type="entry name" value="GAF-like_dom_sf"/>
</dbReference>
<dbReference type="CDD" id="cd01949">
    <property type="entry name" value="GGDEF"/>
    <property type="match status" value="1"/>
</dbReference>
<dbReference type="AlphaFoldDB" id="A0A7W7AZC9"/>
<dbReference type="InterPro" id="IPR035919">
    <property type="entry name" value="EAL_sf"/>
</dbReference>
<dbReference type="Gene3D" id="3.20.20.450">
    <property type="entry name" value="EAL domain"/>
    <property type="match status" value="1"/>
</dbReference>
<dbReference type="InterPro" id="IPR029787">
    <property type="entry name" value="Nucleotide_cyclase"/>
</dbReference>
<dbReference type="CDD" id="cd01948">
    <property type="entry name" value="EAL"/>
    <property type="match status" value="1"/>
</dbReference>
<dbReference type="SMART" id="SM00267">
    <property type="entry name" value="GGDEF"/>
    <property type="match status" value="1"/>
</dbReference>
<dbReference type="Pfam" id="PF01590">
    <property type="entry name" value="GAF"/>
    <property type="match status" value="1"/>
</dbReference>
<feature type="domain" description="EAL" evidence="3">
    <location>
        <begin position="468"/>
        <end position="722"/>
    </location>
</feature>
<feature type="domain" description="GGDEF" evidence="4">
    <location>
        <begin position="326"/>
        <end position="459"/>
    </location>
</feature>
<evidence type="ECO:0000259" key="2">
    <source>
        <dbReference type="PROSITE" id="PS50113"/>
    </source>
</evidence>
<evidence type="ECO:0000313" key="5">
    <source>
        <dbReference type="EMBL" id="MBB4631171.1"/>
    </source>
</evidence>
<protein>
    <submittedName>
        <fullName evidence="5">Diguanylate cyclase (GGDEF)-like protein/PAS domain S-box-containing protein</fullName>
    </submittedName>
</protein>
<feature type="domain" description="PAC" evidence="2">
    <location>
        <begin position="248"/>
        <end position="298"/>
    </location>
</feature>
<dbReference type="PANTHER" id="PTHR44757">
    <property type="entry name" value="DIGUANYLATE CYCLASE DGCP"/>
    <property type="match status" value="1"/>
</dbReference>
<dbReference type="EMBL" id="JACHNZ010000006">
    <property type="protein sequence ID" value="MBB4631171.1"/>
    <property type="molecule type" value="Genomic_DNA"/>
</dbReference>
<sequence>MRYPSAILGEDDRLVSLREYDLEDKGPLPSLDPVVEIAARLFDMPVSAVNLVGSEHVFFAASRGIREADMRREVSFCAHVITQDDVLVVPDALEDPRFFDNPLTTGATPTRFYAGVPLRSPSGHALGVLCVIDSKPHRVFTPADRESLRDLGLVASEKLELRRMEVAASNSRTLFENSAATSPNAVICFDRNLDITAWNSGAETMFGYSSQEATGRSLDILMPAEEEARIRDAANDILANARNTVGAECVEYAGRHRDGSPFPMEFAWSSWVDDDDRHFAAIVRDVTRNKQQEARLRHLGNFDTLTGLANRNLLYRRLADAIDSGNPAALAIIDLDGFNAVNNTLGHEAGDELLRVVAERLTDRITEKDLIARVGGDEFAMMLVSTSDLQAVTEVVEGAMADLSVPIRLGGEEIRIQCSAGIAMSPLHAGEVRVLVANADLALFEAKLEGGGNVVVFEPALRMAAAARRDGNVALHRAAERNEFLLHYQPQFRLSDNALVGAEALMRWQHPELGLLQPAEFLSALEFSPLSASVGFRMLDDACSQAALWRTRGAPDFRVAVNLFASQIRDGNLVETVAATLERYALPPDALELEITESTILNQQDQTLPPLFALKAMGVGLAFDDYGTGYASLSLLKSYPLTHIKIDKSFVRGMVTSGSDRAIVAAIMDLARGFGLDVIGEGVETAEQRDLLRIAGCNIVQGDLTGRPTPPESFAAEFMASQDSETGESRARGL</sequence>
<dbReference type="PANTHER" id="PTHR44757:SF2">
    <property type="entry name" value="BIOFILM ARCHITECTURE MAINTENANCE PROTEIN MBAA"/>
    <property type="match status" value="1"/>
</dbReference>
<dbReference type="PROSITE" id="PS50887">
    <property type="entry name" value="GGDEF"/>
    <property type="match status" value="1"/>
</dbReference>
<dbReference type="Gene3D" id="3.30.450.20">
    <property type="entry name" value="PAS domain"/>
    <property type="match status" value="1"/>
</dbReference>
<dbReference type="SUPFAM" id="SSF55781">
    <property type="entry name" value="GAF domain-like"/>
    <property type="match status" value="1"/>
</dbReference>
<dbReference type="InterPro" id="IPR043128">
    <property type="entry name" value="Rev_trsase/Diguanyl_cyclase"/>
</dbReference>
<dbReference type="SUPFAM" id="SSF55073">
    <property type="entry name" value="Nucleotide cyclase"/>
    <property type="match status" value="1"/>
</dbReference>
<dbReference type="InterPro" id="IPR003018">
    <property type="entry name" value="GAF"/>
</dbReference>
<evidence type="ECO:0000259" key="3">
    <source>
        <dbReference type="PROSITE" id="PS50883"/>
    </source>
</evidence>
<dbReference type="InterPro" id="IPR000014">
    <property type="entry name" value="PAS"/>
</dbReference>
<keyword evidence="6" id="KW-1185">Reference proteome</keyword>
<dbReference type="NCBIfam" id="TIGR00254">
    <property type="entry name" value="GGDEF"/>
    <property type="match status" value="1"/>
</dbReference>
<dbReference type="CDD" id="cd00130">
    <property type="entry name" value="PAS"/>
    <property type="match status" value="1"/>
</dbReference>
<dbReference type="Proteomes" id="UP000566324">
    <property type="component" value="Unassembled WGS sequence"/>
</dbReference>
<dbReference type="Gene3D" id="3.30.70.270">
    <property type="match status" value="1"/>
</dbReference>
<dbReference type="SMART" id="SM00065">
    <property type="entry name" value="GAF"/>
    <property type="match status" value="1"/>
</dbReference>
<dbReference type="SUPFAM" id="SSF141868">
    <property type="entry name" value="EAL domain-like"/>
    <property type="match status" value="1"/>
</dbReference>
<dbReference type="InterPro" id="IPR000700">
    <property type="entry name" value="PAS-assoc_C"/>
</dbReference>
<dbReference type="InterPro" id="IPR000160">
    <property type="entry name" value="GGDEF_dom"/>
</dbReference>
<dbReference type="Pfam" id="PF00563">
    <property type="entry name" value="EAL"/>
    <property type="match status" value="1"/>
</dbReference>
<dbReference type="Pfam" id="PF00990">
    <property type="entry name" value="GGDEF"/>
    <property type="match status" value="1"/>
</dbReference>
<dbReference type="RefSeq" id="WP_184065360.1">
    <property type="nucleotide sequence ID" value="NZ_JACHNZ010000006.1"/>
</dbReference>